<dbReference type="AlphaFoldDB" id="A0A8X6WC13"/>
<reference evidence="1" key="1">
    <citation type="submission" date="2020-08" db="EMBL/GenBank/DDBJ databases">
        <title>Multicomponent nature underlies the extraordinary mechanical properties of spider dragline silk.</title>
        <authorList>
            <person name="Kono N."/>
            <person name="Nakamura H."/>
            <person name="Mori M."/>
            <person name="Yoshida Y."/>
            <person name="Ohtoshi R."/>
            <person name="Malay A.D."/>
            <person name="Moran D.A.P."/>
            <person name="Tomita M."/>
            <person name="Numata K."/>
            <person name="Arakawa K."/>
        </authorList>
    </citation>
    <scope>NUCLEOTIDE SEQUENCE</scope>
</reference>
<dbReference type="Proteomes" id="UP000887159">
    <property type="component" value="Unassembled WGS sequence"/>
</dbReference>
<comment type="caution">
    <text evidence="1">The sequence shown here is derived from an EMBL/GenBank/DDBJ whole genome shotgun (WGS) entry which is preliminary data.</text>
</comment>
<proteinExistence type="predicted"/>
<name>A0A8X6WC13_TRICX</name>
<organism evidence="1 2">
    <name type="scientific">Trichonephila clavipes</name>
    <name type="common">Golden silk orbweaver</name>
    <name type="synonym">Nephila clavipes</name>
    <dbReference type="NCBI Taxonomy" id="2585209"/>
    <lineage>
        <taxon>Eukaryota</taxon>
        <taxon>Metazoa</taxon>
        <taxon>Ecdysozoa</taxon>
        <taxon>Arthropoda</taxon>
        <taxon>Chelicerata</taxon>
        <taxon>Arachnida</taxon>
        <taxon>Araneae</taxon>
        <taxon>Araneomorphae</taxon>
        <taxon>Entelegynae</taxon>
        <taxon>Araneoidea</taxon>
        <taxon>Nephilidae</taxon>
        <taxon>Trichonephila</taxon>
    </lineage>
</organism>
<evidence type="ECO:0000313" key="2">
    <source>
        <dbReference type="Proteomes" id="UP000887159"/>
    </source>
</evidence>
<accession>A0A8X6WC13</accession>
<sequence length="229" mass="25178">MRNLCVPVMMPLEIHRARKVGACFFSQYSLSLHDVVWKFGEWGASSDVILDHGSKLVKKPVENAVKEFKVYGIELRNPLVFSEHDFAAAKITNHDVVGDATEINSSNSQTLVVENQLINPPEEPELMANTDFDEPKRPVSVFLLPKPLPKATQCLSLKSGPNSPVASTSKDGVIRCPACEEEYCDPPTQDGSSAVNAKSGGMRNVPIMKMAFLFVTIVSCTTEHFNITL</sequence>
<evidence type="ECO:0000313" key="1">
    <source>
        <dbReference type="EMBL" id="GFY32128.1"/>
    </source>
</evidence>
<dbReference type="EMBL" id="BMAU01021401">
    <property type="protein sequence ID" value="GFY32128.1"/>
    <property type="molecule type" value="Genomic_DNA"/>
</dbReference>
<protein>
    <submittedName>
        <fullName evidence="1">Uncharacterized protein</fullName>
    </submittedName>
</protein>
<gene>
    <name evidence="1" type="primary">NCL1_18128</name>
    <name evidence="1" type="ORF">TNCV_2622651</name>
</gene>
<keyword evidence="2" id="KW-1185">Reference proteome</keyword>